<evidence type="ECO:0000313" key="2">
    <source>
        <dbReference type="EMBL" id="RIB15392.1"/>
    </source>
</evidence>
<feature type="compositionally biased region" description="Basic and acidic residues" evidence="1">
    <location>
        <begin position="93"/>
        <end position="128"/>
    </location>
</feature>
<dbReference type="Proteomes" id="UP000266673">
    <property type="component" value="Unassembled WGS sequence"/>
</dbReference>
<evidence type="ECO:0000256" key="1">
    <source>
        <dbReference type="SAM" id="MobiDB-lite"/>
    </source>
</evidence>
<name>A0A397V085_9GLOM</name>
<reference evidence="2 3" key="1">
    <citation type="submission" date="2018-06" db="EMBL/GenBank/DDBJ databases">
        <title>Comparative genomics reveals the genomic features of Rhizophagus irregularis, R. cerebriforme, R. diaphanum and Gigaspora rosea, and their symbiotic lifestyle signature.</title>
        <authorList>
            <person name="Morin E."/>
            <person name="San Clemente H."/>
            <person name="Chen E.C.H."/>
            <person name="De La Providencia I."/>
            <person name="Hainaut M."/>
            <person name="Kuo A."/>
            <person name="Kohler A."/>
            <person name="Murat C."/>
            <person name="Tang N."/>
            <person name="Roy S."/>
            <person name="Loubradou J."/>
            <person name="Henrissat B."/>
            <person name="Grigoriev I.V."/>
            <person name="Corradi N."/>
            <person name="Roux C."/>
            <person name="Martin F.M."/>
        </authorList>
    </citation>
    <scope>NUCLEOTIDE SEQUENCE [LARGE SCALE GENOMIC DNA]</scope>
    <source>
        <strain evidence="2 3">DAOM 194757</strain>
    </source>
</reference>
<organism evidence="2 3">
    <name type="scientific">Gigaspora rosea</name>
    <dbReference type="NCBI Taxonomy" id="44941"/>
    <lineage>
        <taxon>Eukaryota</taxon>
        <taxon>Fungi</taxon>
        <taxon>Fungi incertae sedis</taxon>
        <taxon>Mucoromycota</taxon>
        <taxon>Glomeromycotina</taxon>
        <taxon>Glomeromycetes</taxon>
        <taxon>Diversisporales</taxon>
        <taxon>Gigasporaceae</taxon>
        <taxon>Gigaspora</taxon>
    </lineage>
</organism>
<protein>
    <submittedName>
        <fullName evidence="2">Uncharacterized protein</fullName>
    </submittedName>
</protein>
<dbReference type="EMBL" id="QKWP01000747">
    <property type="protein sequence ID" value="RIB15392.1"/>
    <property type="molecule type" value="Genomic_DNA"/>
</dbReference>
<keyword evidence="3" id="KW-1185">Reference proteome</keyword>
<proteinExistence type="predicted"/>
<dbReference type="AlphaFoldDB" id="A0A397V085"/>
<feature type="region of interest" description="Disordered" evidence="1">
    <location>
        <begin position="83"/>
        <end position="128"/>
    </location>
</feature>
<accession>A0A397V085</accession>
<comment type="caution">
    <text evidence="2">The sequence shown here is derived from an EMBL/GenBank/DDBJ whole genome shotgun (WGS) entry which is preliminary data.</text>
</comment>
<sequence length="128" mass="14325">MGRVSLEPIIAKLRRLYRQNHPLPSLKPIGKNQLTIGYPKLKPIIDCNQETNDELNRKTASLEVPSHKIDDFDETLDKEVARTNEAKAGTNEAKAETNEAKTETNEAKAKTNEAKAETNEAKAENTRI</sequence>
<gene>
    <name evidence="2" type="ORF">C2G38_2039420</name>
</gene>
<evidence type="ECO:0000313" key="3">
    <source>
        <dbReference type="Proteomes" id="UP000266673"/>
    </source>
</evidence>